<evidence type="ECO:0000259" key="2">
    <source>
        <dbReference type="Pfam" id="PF07987"/>
    </source>
</evidence>
<name>A0A6J6NFW4_9ZZZZ</name>
<dbReference type="EMBL" id="CAEZXP010000001">
    <property type="protein sequence ID" value="CAB4685046.1"/>
    <property type="molecule type" value="Genomic_DNA"/>
</dbReference>
<accession>A0A6J6NFW4</accession>
<dbReference type="InterPro" id="IPR038507">
    <property type="entry name" value="YcnI-like_sf"/>
</dbReference>
<protein>
    <submittedName>
        <fullName evidence="3">Unannotated protein</fullName>
    </submittedName>
</protein>
<feature type="transmembrane region" description="Helical" evidence="1">
    <location>
        <begin position="171"/>
        <end position="189"/>
    </location>
</feature>
<organism evidence="3">
    <name type="scientific">freshwater metagenome</name>
    <dbReference type="NCBI Taxonomy" id="449393"/>
    <lineage>
        <taxon>unclassified sequences</taxon>
        <taxon>metagenomes</taxon>
        <taxon>ecological metagenomes</taxon>
    </lineage>
</organism>
<gene>
    <name evidence="3" type="ORF">UFOPK2399_00225</name>
</gene>
<proteinExistence type="predicted"/>
<dbReference type="Pfam" id="PF07987">
    <property type="entry name" value="DUF1775"/>
    <property type="match status" value="1"/>
</dbReference>
<dbReference type="Gene3D" id="2.60.40.2230">
    <property type="entry name" value="Uncharacterised protein YcnI-like PF07987, DUF1775"/>
    <property type="match status" value="1"/>
</dbReference>
<sequence length="197" mass="19506">MSSAPRVPVVVAAMFAALIVAAAASAHAVISPLTAKANDLGYFTLAVPTEAEGATTTKIVLTVPEGFAIDSFEPAAGWKRAVEATGSGEEAVVQKVTWTGGAVPTGEDSVFGFLASPESTGTYTFQVEQTYSDGTVVDWNGAVGSDDPAPVISAVTSLGGGGGSSSNTLDIIAIVLGAFGLVAGAVAIASRGGRSLA</sequence>
<reference evidence="3" key="1">
    <citation type="submission" date="2020-05" db="EMBL/GenBank/DDBJ databases">
        <authorList>
            <person name="Chiriac C."/>
            <person name="Salcher M."/>
            <person name="Ghai R."/>
            <person name="Kavagutti S V."/>
        </authorList>
    </citation>
    <scope>NUCLEOTIDE SEQUENCE</scope>
</reference>
<evidence type="ECO:0000313" key="3">
    <source>
        <dbReference type="EMBL" id="CAB4685046.1"/>
    </source>
</evidence>
<feature type="domain" description="YncI copper-binding" evidence="2">
    <location>
        <begin position="27"/>
        <end position="152"/>
    </location>
</feature>
<dbReference type="AlphaFoldDB" id="A0A6J6NFW4"/>
<dbReference type="InterPro" id="IPR012533">
    <property type="entry name" value="YcnI-copper_dom"/>
</dbReference>
<keyword evidence="1" id="KW-0812">Transmembrane</keyword>
<evidence type="ECO:0000256" key="1">
    <source>
        <dbReference type="SAM" id="Phobius"/>
    </source>
</evidence>
<keyword evidence="1" id="KW-0472">Membrane</keyword>
<keyword evidence="1" id="KW-1133">Transmembrane helix</keyword>